<evidence type="ECO:0000313" key="3">
    <source>
        <dbReference type="EMBL" id="CAA9270263.1"/>
    </source>
</evidence>
<dbReference type="InterPro" id="IPR032091">
    <property type="entry name" value="Malt_amylase-like_C"/>
</dbReference>
<gene>
    <name evidence="3" type="ORF">AVDCRST_MAG52-3175</name>
</gene>
<dbReference type="EC" id="5.4.99.16" evidence="3"/>
<dbReference type="InterPro" id="IPR013780">
    <property type="entry name" value="Glyco_hydro_b"/>
</dbReference>
<organism evidence="3">
    <name type="scientific">uncultured Blastococcus sp</name>
    <dbReference type="NCBI Taxonomy" id="217144"/>
    <lineage>
        <taxon>Bacteria</taxon>
        <taxon>Bacillati</taxon>
        <taxon>Actinomycetota</taxon>
        <taxon>Actinomycetes</taxon>
        <taxon>Geodermatophilales</taxon>
        <taxon>Geodermatophilaceae</taxon>
        <taxon>Blastococcus</taxon>
        <taxon>environmental samples</taxon>
    </lineage>
</organism>
<dbReference type="Pfam" id="PF16657">
    <property type="entry name" value="Malt_amylase_C"/>
    <property type="match status" value="1"/>
</dbReference>
<keyword evidence="3" id="KW-0378">Hydrolase</keyword>
<feature type="compositionally biased region" description="Basic and acidic residues" evidence="1">
    <location>
        <begin position="78"/>
        <end position="96"/>
    </location>
</feature>
<protein>
    <submittedName>
        <fullName evidence="3">Trehalose synthase @ Alpha-amylase</fullName>
        <ecNumber evidence="3">3.2.1.1</ecNumber>
        <ecNumber evidence="3">5.4.99.16</ecNumber>
    </submittedName>
</protein>
<accession>A0A6J4J4A2</accession>
<sequence length="96" mass="10540">MDLRQFEGYSPVELTGRVEFPQIGVLPYMLSLAGHGFYWFELSKPAPEIVAEEPEDRENVTSSAVADSLLAAGLVSDAEERPGDNIADDRDPGDDR</sequence>
<dbReference type="Gene3D" id="2.60.40.1180">
    <property type="entry name" value="Golgi alpha-mannosidase II"/>
    <property type="match status" value="1"/>
</dbReference>
<dbReference type="GO" id="GO:0047471">
    <property type="term" value="F:maltose alpha-D-glucosyltransferase activity"/>
    <property type="evidence" value="ECO:0007669"/>
    <property type="project" value="UniProtKB-EC"/>
</dbReference>
<keyword evidence="3" id="KW-0413">Isomerase</keyword>
<dbReference type="EC" id="3.2.1.1" evidence="3"/>
<keyword evidence="3" id="KW-0326">Glycosidase</keyword>
<dbReference type="GO" id="GO:0004556">
    <property type="term" value="F:alpha-amylase activity"/>
    <property type="evidence" value="ECO:0007669"/>
    <property type="project" value="UniProtKB-EC"/>
</dbReference>
<name>A0A6J4J4A2_9ACTN</name>
<feature type="region of interest" description="Disordered" evidence="1">
    <location>
        <begin position="73"/>
        <end position="96"/>
    </location>
</feature>
<dbReference type="AlphaFoldDB" id="A0A6J4J4A2"/>
<evidence type="ECO:0000259" key="2">
    <source>
        <dbReference type="Pfam" id="PF16657"/>
    </source>
</evidence>
<feature type="domain" description="Maltogenic amylase-like C-terminal" evidence="2">
    <location>
        <begin position="2"/>
        <end position="39"/>
    </location>
</feature>
<dbReference type="EMBL" id="CADCTN010000218">
    <property type="protein sequence ID" value="CAA9270263.1"/>
    <property type="molecule type" value="Genomic_DNA"/>
</dbReference>
<reference evidence="3" key="1">
    <citation type="submission" date="2020-02" db="EMBL/GenBank/DDBJ databases">
        <authorList>
            <person name="Meier V. D."/>
        </authorList>
    </citation>
    <scope>NUCLEOTIDE SEQUENCE</scope>
    <source>
        <strain evidence="3">AVDCRST_MAG52</strain>
    </source>
</reference>
<proteinExistence type="predicted"/>
<evidence type="ECO:0000256" key="1">
    <source>
        <dbReference type="SAM" id="MobiDB-lite"/>
    </source>
</evidence>